<gene>
    <name evidence="1" type="ORF">SEV965_LOCUS39804</name>
</gene>
<protein>
    <submittedName>
        <fullName evidence="1">Uncharacterized protein</fullName>
    </submittedName>
</protein>
<name>A0A815Z207_9BILA</name>
<organism evidence="1 2">
    <name type="scientific">Rotaria sordida</name>
    <dbReference type="NCBI Taxonomy" id="392033"/>
    <lineage>
        <taxon>Eukaryota</taxon>
        <taxon>Metazoa</taxon>
        <taxon>Spiralia</taxon>
        <taxon>Gnathifera</taxon>
        <taxon>Rotifera</taxon>
        <taxon>Eurotatoria</taxon>
        <taxon>Bdelloidea</taxon>
        <taxon>Philodinida</taxon>
        <taxon>Philodinidae</taxon>
        <taxon>Rotaria</taxon>
    </lineage>
</organism>
<dbReference type="EMBL" id="CAJNOU010017521">
    <property type="protein sequence ID" value="CAF1577776.1"/>
    <property type="molecule type" value="Genomic_DNA"/>
</dbReference>
<evidence type="ECO:0000313" key="2">
    <source>
        <dbReference type="Proteomes" id="UP000663889"/>
    </source>
</evidence>
<feature type="non-terminal residue" evidence="1">
    <location>
        <position position="1"/>
    </location>
</feature>
<reference evidence="1" key="1">
    <citation type="submission" date="2021-02" db="EMBL/GenBank/DDBJ databases">
        <authorList>
            <person name="Nowell W R."/>
        </authorList>
    </citation>
    <scope>NUCLEOTIDE SEQUENCE</scope>
</reference>
<evidence type="ECO:0000313" key="1">
    <source>
        <dbReference type="EMBL" id="CAF1577776.1"/>
    </source>
</evidence>
<dbReference type="Proteomes" id="UP000663889">
    <property type="component" value="Unassembled WGS sequence"/>
</dbReference>
<accession>A0A815Z207</accession>
<proteinExistence type="predicted"/>
<sequence length="29" mass="3063">VGRPTIDKGSPNLIIKSFTMAIDNSACRG</sequence>
<dbReference type="AlphaFoldDB" id="A0A815Z207"/>
<comment type="caution">
    <text evidence="1">The sequence shown here is derived from an EMBL/GenBank/DDBJ whole genome shotgun (WGS) entry which is preliminary data.</text>
</comment>